<dbReference type="VEuPathDB" id="AmoebaDB:EHI5A_049060"/>
<dbReference type="Proteomes" id="UP000078387">
    <property type="component" value="Unassembled WGS sequence"/>
</dbReference>
<evidence type="ECO:0000313" key="3">
    <source>
        <dbReference type="EMBL" id="GAT98473.1"/>
    </source>
</evidence>
<feature type="transmembrane region" description="Helical" evidence="1">
    <location>
        <begin position="376"/>
        <end position="404"/>
    </location>
</feature>
<keyword evidence="1" id="KW-1133">Transmembrane helix</keyword>
<evidence type="ECO:0000313" key="4">
    <source>
        <dbReference type="Proteomes" id="UP000078387"/>
    </source>
</evidence>
<reference evidence="3 4" key="1">
    <citation type="submission" date="2016-05" db="EMBL/GenBank/DDBJ databases">
        <title>First whole genome sequencing of Entamoeba histolytica HM1:IMSS-clone-6.</title>
        <authorList>
            <person name="Mukherjee Avik.K."/>
            <person name="Izumyama S."/>
            <person name="Nakada-Tsukui K."/>
            <person name="Nozaki T."/>
        </authorList>
    </citation>
    <scope>NUCLEOTIDE SEQUENCE [LARGE SCALE GENOMIC DNA]</scope>
    <source>
        <strain evidence="3 4">HM1:IMSS clone 6</strain>
    </source>
</reference>
<dbReference type="VEuPathDB" id="AmoebaDB:EHI7A_025330"/>
<gene>
    <name evidence="3" type="ORF">CL6EHI_056620</name>
</gene>
<proteinExistence type="predicted"/>
<dbReference type="VEuPathDB" id="AmoebaDB:KM1_056720"/>
<dbReference type="VEuPathDB" id="AmoebaDB:EHI8A_129490"/>
<keyword evidence="1" id="KW-0472">Membrane</keyword>
<dbReference type="EMBL" id="BDEQ01000001">
    <property type="protein sequence ID" value="GAT98473.1"/>
    <property type="molecule type" value="Genomic_DNA"/>
</dbReference>
<dbReference type="VEuPathDB" id="AmoebaDB:EHI_056620"/>
<feature type="chain" id="PRO_5008039975" description="Transmembrane protein" evidence="2">
    <location>
        <begin position="30"/>
        <end position="424"/>
    </location>
</feature>
<keyword evidence="2" id="KW-0732">Signal</keyword>
<evidence type="ECO:0000256" key="2">
    <source>
        <dbReference type="SAM" id="SignalP"/>
    </source>
</evidence>
<comment type="caution">
    <text evidence="3">The sequence shown here is derived from an EMBL/GenBank/DDBJ whole genome shotgun (WGS) entry which is preliminary data.</text>
</comment>
<evidence type="ECO:0008006" key="5">
    <source>
        <dbReference type="Google" id="ProtNLM"/>
    </source>
</evidence>
<organism evidence="3 4">
    <name type="scientific">Entamoeba histolytica</name>
    <dbReference type="NCBI Taxonomy" id="5759"/>
    <lineage>
        <taxon>Eukaryota</taxon>
        <taxon>Amoebozoa</taxon>
        <taxon>Evosea</taxon>
        <taxon>Archamoebae</taxon>
        <taxon>Mastigamoebida</taxon>
        <taxon>Entamoebidae</taxon>
        <taxon>Entamoeba</taxon>
    </lineage>
</organism>
<keyword evidence="1" id="KW-0812">Transmembrane</keyword>
<dbReference type="eggNOG" id="ENOG502RDQM">
    <property type="taxonomic scope" value="Eukaryota"/>
</dbReference>
<dbReference type="AlphaFoldDB" id="A0A175JYN8"/>
<protein>
    <recommendedName>
        <fullName evidence="5">Transmembrane protein</fullName>
    </recommendedName>
</protein>
<sequence length="424" mass="47878">MKKKKRNLNYYILMTCLILLLLSIVLSQSEKTSCVSPYYFSPLSSVESSITLTPEQFSSQNINCNGQTQGNGMWIDIANHYDFTLSFQIIASEDITMQYYTDCSSVCQADNKEAFLVLSAGHHQLVYVSFNTPYNTIFFYPISQGTINNPIKVTDPFPKSIDTTLSMKDENGIYQSFVLLTVKEHWKYGINITSTLPITTKIQCSSISFNKTFTGQYIEFDSEQDNTQFLISFISPSITVIKVIFNQTFFLPTSIEEINVYPYIRYETVPPSSLPDSTEIFGYNYQINPQPNYQYFVDLCSSSDTNITFGLLSSDYKIQSLPCISSSGIKYSFNTSDSVNPFLFRIGFTSVSSNARTFILQVHNQKLDNSSPSSKIILTVSITSILFILICLILVTIICVLCLIKKKSKYTSIGEETYPTIITA</sequence>
<feature type="signal peptide" evidence="2">
    <location>
        <begin position="1"/>
        <end position="29"/>
    </location>
</feature>
<name>A0A175JYN8_ENTHI</name>
<evidence type="ECO:0000256" key="1">
    <source>
        <dbReference type="SAM" id="Phobius"/>
    </source>
</evidence>
<accession>A0A175JYN8</accession>